<dbReference type="EMBL" id="JAWDGP010006848">
    <property type="protein sequence ID" value="KAK3734450.1"/>
    <property type="molecule type" value="Genomic_DNA"/>
</dbReference>
<proteinExistence type="predicted"/>
<name>A0AAE1CTD3_9GAST</name>
<feature type="region of interest" description="Disordered" evidence="1">
    <location>
        <begin position="1"/>
        <end position="21"/>
    </location>
</feature>
<reference evidence="2" key="1">
    <citation type="journal article" date="2023" name="G3 (Bethesda)">
        <title>A reference genome for the long-term kleptoplast-retaining sea slug Elysia crispata morphotype clarki.</title>
        <authorList>
            <person name="Eastman K.E."/>
            <person name="Pendleton A.L."/>
            <person name="Shaikh M.A."/>
            <person name="Suttiyut T."/>
            <person name="Ogas R."/>
            <person name="Tomko P."/>
            <person name="Gavelis G."/>
            <person name="Widhalm J.R."/>
            <person name="Wisecaver J.H."/>
        </authorList>
    </citation>
    <scope>NUCLEOTIDE SEQUENCE</scope>
    <source>
        <strain evidence="2">ECLA1</strain>
    </source>
</reference>
<protein>
    <submittedName>
        <fullName evidence="2">Uncharacterized protein</fullName>
    </submittedName>
</protein>
<sequence>MSIGGQSISMELPSAGVRKQSSHQRFIYLRLWYLYHTRNTIQSSFRTRSSGITGANNVSRDMAVDPEKNHPP</sequence>
<accession>A0AAE1CTD3</accession>
<dbReference type="AlphaFoldDB" id="A0AAE1CTD3"/>
<evidence type="ECO:0000313" key="2">
    <source>
        <dbReference type="EMBL" id="KAK3734450.1"/>
    </source>
</evidence>
<evidence type="ECO:0000313" key="3">
    <source>
        <dbReference type="Proteomes" id="UP001283361"/>
    </source>
</evidence>
<gene>
    <name evidence="2" type="ORF">RRG08_029125</name>
</gene>
<organism evidence="2 3">
    <name type="scientific">Elysia crispata</name>
    <name type="common">lettuce slug</name>
    <dbReference type="NCBI Taxonomy" id="231223"/>
    <lineage>
        <taxon>Eukaryota</taxon>
        <taxon>Metazoa</taxon>
        <taxon>Spiralia</taxon>
        <taxon>Lophotrochozoa</taxon>
        <taxon>Mollusca</taxon>
        <taxon>Gastropoda</taxon>
        <taxon>Heterobranchia</taxon>
        <taxon>Euthyneura</taxon>
        <taxon>Panpulmonata</taxon>
        <taxon>Sacoglossa</taxon>
        <taxon>Placobranchoidea</taxon>
        <taxon>Plakobranchidae</taxon>
        <taxon>Elysia</taxon>
    </lineage>
</organism>
<feature type="compositionally biased region" description="Basic and acidic residues" evidence="1">
    <location>
        <begin position="62"/>
        <end position="72"/>
    </location>
</feature>
<keyword evidence="3" id="KW-1185">Reference proteome</keyword>
<feature type="compositionally biased region" description="Polar residues" evidence="1">
    <location>
        <begin position="48"/>
        <end position="59"/>
    </location>
</feature>
<comment type="caution">
    <text evidence="2">The sequence shown here is derived from an EMBL/GenBank/DDBJ whole genome shotgun (WGS) entry which is preliminary data.</text>
</comment>
<evidence type="ECO:0000256" key="1">
    <source>
        <dbReference type="SAM" id="MobiDB-lite"/>
    </source>
</evidence>
<dbReference type="Proteomes" id="UP001283361">
    <property type="component" value="Unassembled WGS sequence"/>
</dbReference>
<feature type="region of interest" description="Disordered" evidence="1">
    <location>
        <begin position="48"/>
        <end position="72"/>
    </location>
</feature>